<evidence type="ECO:0000313" key="3">
    <source>
        <dbReference type="Proteomes" id="UP000235943"/>
    </source>
</evidence>
<organism evidence="2 3">
    <name type="scientific">Streptomyces cahuitamycinicus</name>
    <dbReference type="NCBI Taxonomy" id="2070367"/>
    <lineage>
        <taxon>Bacteria</taxon>
        <taxon>Bacillati</taxon>
        <taxon>Actinomycetota</taxon>
        <taxon>Actinomycetes</taxon>
        <taxon>Kitasatosporales</taxon>
        <taxon>Streptomycetaceae</taxon>
        <taxon>Streptomyces</taxon>
    </lineage>
</organism>
<evidence type="ECO:0000256" key="1">
    <source>
        <dbReference type="SAM" id="MobiDB-lite"/>
    </source>
</evidence>
<gene>
    <name evidence="2" type="ORF">C1J00_35125</name>
</gene>
<reference evidence="2 3" key="1">
    <citation type="submission" date="2018-01" db="EMBL/GenBank/DDBJ databases">
        <title>Draft genome sequence of Streptomyces sp. 13K301.</title>
        <authorList>
            <person name="Sahin N."/>
            <person name="Saygin H."/>
            <person name="Ay H."/>
        </authorList>
    </citation>
    <scope>NUCLEOTIDE SEQUENCE [LARGE SCALE GENOMIC DNA]</scope>
    <source>
        <strain evidence="2 3">13K301</strain>
    </source>
</reference>
<accession>A0A2N8TFI2</accession>
<dbReference type="EMBL" id="POUC01000415">
    <property type="protein sequence ID" value="PNG17699.1"/>
    <property type="molecule type" value="Genomic_DNA"/>
</dbReference>
<dbReference type="OrthoDB" id="7169863at2"/>
<protein>
    <submittedName>
        <fullName evidence="2">Uncharacterized protein</fullName>
    </submittedName>
</protein>
<feature type="region of interest" description="Disordered" evidence="1">
    <location>
        <begin position="1"/>
        <end position="30"/>
    </location>
</feature>
<keyword evidence="3" id="KW-1185">Reference proteome</keyword>
<comment type="caution">
    <text evidence="2">The sequence shown here is derived from an EMBL/GenBank/DDBJ whole genome shotgun (WGS) entry which is preliminary data.</text>
</comment>
<proteinExistence type="predicted"/>
<name>A0A2N8TFI2_9ACTN</name>
<dbReference type="Proteomes" id="UP000235943">
    <property type="component" value="Unassembled WGS sequence"/>
</dbReference>
<dbReference type="RefSeq" id="WP_102912997.1">
    <property type="nucleotide sequence ID" value="NZ_POUC01000415.1"/>
</dbReference>
<evidence type="ECO:0000313" key="2">
    <source>
        <dbReference type="EMBL" id="PNG17699.1"/>
    </source>
</evidence>
<sequence length="88" mass="9171">MRWGCPRPDRGTDPGPGGQGAPEVAQGEGVVRRRAHLEEPTCSYAAPASARTKSADAHQELTTDIVRGSGGTVYLSPGVAYDALEPLP</sequence>
<dbReference type="AlphaFoldDB" id="A0A2N8TFI2"/>